<accession>A0A0C5VFS4</accession>
<evidence type="ECO:0000313" key="6">
    <source>
        <dbReference type="Proteomes" id="UP000032266"/>
    </source>
</evidence>
<dbReference type="PRINTS" id="PR00032">
    <property type="entry name" value="HTHARAC"/>
</dbReference>
<dbReference type="InterPro" id="IPR009057">
    <property type="entry name" value="Homeodomain-like_sf"/>
</dbReference>
<dbReference type="EMBL" id="CP007142">
    <property type="protein sequence ID" value="AJQ93437.1"/>
    <property type="molecule type" value="Genomic_DNA"/>
</dbReference>
<dbReference type="GO" id="GO:0003700">
    <property type="term" value="F:DNA-binding transcription factor activity"/>
    <property type="evidence" value="ECO:0007669"/>
    <property type="project" value="InterPro"/>
</dbReference>
<dbReference type="InterPro" id="IPR011051">
    <property type="entry name" value="RmlC_Cupin_sf"/>
</dbReference>
<dbReference type="GO" id="GO:0043565">
    <property type="term" value="F:sequence-specific DNA binding"/>
    <property type="evidence" value="ECO:0007669"/>
    <property type="project" value="InterPro"/>
</dbReference>
<dbReference type="PANTHER" id="PTHR46796:SF10">
    <property type="entry name" value="TRANSCRIPTIONAL ACTIVATOR FEAR"/>
    <property type="match status" value="1"/>
</dbReference>
<dbReference type="AlphaFoldDB" id="A0A0C5VFS4"/>
<dbReference type="Gene3D" id="2.60.120.10">
    <property type="entry name" value="Jelly Rolls"/>
    <property type="match status" value="1"/>
</dbReference>
<keyword evidence="3" id="KW-0804">Transcription</keyword>
<dbReference type="InterPro" id="IPR020449">
    <property type="entry name" value="Tscrpt_reg_AraC-type_HTH"/>
</dbReference>
<feature type="domain" description="HTH araC/xylS-type" evidence="4">
    <location>
        <begin position="128"/>
        <end position="226"/>
    </location>
</feature>
<dbReference type="PROSITE" id="PS01124">
    <property type="entry name" value="HTH_ARAC_FAMILY_2"/>
    <property type="match status" value="1"/>
</dbReference>
<dbReference type="Pfam" id="PF12833">
    <property type="entry name" value="HTH_18"/>
    <property type="match status" value="1"/>
</dbReference>
<dbReference type="PROSITE" id="PS00041">
    <property type="entry name" value="HTH_ARAC_FAMILY_1"/>
    <property type="match status" value="1"/>
</dbReference>
<protein>
    <submittedName>
        <fullName evidence="5">AraC-type DNA-binding domain-containing protein</fullName>
    </submittedName>
</protein>
<dbReference type="KEGG" id="gsn:YC6258_01389"/>
<evidence type="ECO:0000256" key="2">
    <source>
        <dbReference type="ARBA" id="ARBA00023125"/>
    </source>
</evidence>
<dbReference type="SUPFAM" id="SSF46689">
    <property type="entry name" value="Homeodomain-like"/>
    <property type="match status" value="2"/>
</dbReference>
<evidence type="ECO:0000256" key="3">
    <source>
        <dbReference type="ARBA" id="ARBA00023163"/>
    </source>
</evidence>
<evidence type="ECO:0000256" key="1">
    <source>
        <dbReference type="ARBA" id="ARBA00023015"/>
    </source>
</evidence>
<dbReference type="InterPro" id="IPR018060">
    <property type="entry name" value="HTH_AraC"/>
</dbReference>
<dbReference type="Gene3D" id="1.10.10.60">
    <property type="entry name" value="Homeodomain-like"/>
    <property type="match status" value="2"/>
</dbReference>
<sequence>MSTMHRHDFAQLVLPLHGVLELQVGNTAGQVDDSRLAVIRSGVDHGFSAGEDNLFIVIDLPHSVSRICEQLPPFVATDAALKQYIQFMYQQLSMPQLNPVIGYSMVSLLLQLLMQAGPQALPGDRRLNAALQYVQANLATELTLNQVAVVANVSVRQLHQLFIRHVGLSPGQYIQQQRMQRASQLLTTTRLTVQQIADQCGYQNLSAFSDRFRQLYGQSPSTFRLSPERQTKVP</sequence>
<dbReference type="SMART" id="SM00342">
    <property type="entry name" value="HTH_ARAC"/>
    <property type="match status" value="1"/>
</dbReference>
<dbReference type="InterPro" id="IPR050204">
    <property type="entry name" value="AraC_XylS_family_regulators"/>
</dbReference>
<dbReference type="InterPro" id="IPR018062">
    <property type="entry name" value="HTH_AraC-typ_CS"/>
</dbReference>
<proteinExistence type="predicted"/>
<dbReference type="HOGENOM" id="CLU_000445_88_15_6"/>
<keyword evidence="1" id="KW-0805">Transcription regulation</keyword>
<dbReference type="SUPFAM" id="SSF51182">
    <property type="entry name" value="RmlC-like cupins"/>
    <property type="match status" value="1"/>
</dbReference>
<dbReference type="PANTHER" id="PTHR46796">
    <property type="entry name" value="HTH-TYPE TRANSCRIPTIONAL ACTIVATOR RHAS-RELATED"/>
    <property type="match status" value="1"/>
</dbReference>
<organism evidence="5 6">
    <name type="scientific">Gynuella sunshinyii YC6258</name>
    <dbReference type="NCBI Taxonomy" id="1445510"/>
    <lineage>
        <taxon>Bacteria</taxon>
        <taxon>Pseudomonadati</taxon>
        <taxon>Pseudomonadota</taxon>
        <taxon>Gammaproteobacteria</taxon>
        <taxon>Oceanospirillales</taxon>
        <taxon>Saccharospirillaceae</taxon>
        <taxon>Gynuella</taxon>
    </lineage>
</organism>
<reference evidence="5 6" key="1">
    <citation type="submission" date="2014-01" db="EMBL/GenBank/DDBJ databases">
        <title>Full genme sequencing of cellulolytic bacterium Gynuella sunshinyii YC6258T gen. nov., sp. nov.</title>
        <authorList>
            <person name="Khan H."/>
            <person name="Chung E.J."/>
            <person name="Chung Y.R."/>
        </authorList>
    </citation>
    <scope>NUCLEOTIDE SEQUENCE [LARGE SCALE GENOMIC DNA]</scope>
    <source>
        <strain evidence="5 6">YC6258</strain>
    </source>
</reference>
<dbReference type="Proteomes" id="UP000032266">
    <property type="component" value="Chromosome"/>
</dbReference>
<keyword evidence="6" id="KW-1185">Reference proteome</keyword>
<keyword evidence="2 5" id="KW-0238">DNA-binding</keyword>
<name>A0A0C5VFS4_9GAMM</name>
<dbReference type="STRING" id="1445510.YC6258_01389"/>
<evidence type="ECO:0000313" key="5">
    <source>
        <dbReference type="EMBL" id="AJQ93437.1"/>
    </source>
</evidence>
<gene>
    <name evidence="5" type="ORF">YC6258_01389</name>
</gene>
<evidence type="ECO:0000259" key="4">
    <source>
        <dbReference type="PROSITE" id="PS01124"/>
    </source>
</evidence>
<dbReference type="InterPro" id="IPR014710">
    <property type="entry name" value="RmlC-like_jellyroll"/>
</dbReference>